<reference evidence="3" key="1">
    <citation type="submission" date="2022-12" db="EMBL/GenBank/DDBJ databases">
        <title>Jiella pelagia sp. nov., isolated from phosphonate enriched culture of Northwest Pacific surface seawater.</title>
        <authorList>
            <person name="Shin D.Y."/>
            <person name="Hwang C.Y."/>
        </authorList>
    </citation>
    <scope>NUCLEOTIDE SEQUENCE</scope>
    <source>
        <strain evidence="3">HL-NP1</strain>
    </source>
</reference>
<feature type="region of interest" description="Disordered" evidence="1">
    <location>
        <begin position="95"/>
        <end position="120"/>
    </location>
</feature>
<keyword evidence="2" id="KW-0472">Membrane</keyword>
<gene>
    <name evidence="3" type="ORF">OH818_26425</name>
</gene>
<dbReference type="Pfam" id="PF19600">
    <property type="entry name" value="DUF6105"/>
    <property type="match status" value="1"/>
</dbReference>
<keyword evidence="2" id="KW-1133">Transmembrane helix</keyword>
<dbReference type="Proteomes" id="UP001164020">
    <property type="component" value="Chromosome"/>
</dbReference>
<dbReference type="RefSeq" id="WP_268881174.1">
    <property type="nucleotide sequence ID" value="NZ_CP114029.1"/>
</dbReference>
<sequence>MRTVLILGLAPTAMLFGWYWLSLADVGSSVGGVLLSRQMNEGVFFLLGHLLGVEPDRVPGMLASGIAFDTALLLGFVMIRRRRAIGRWIALRAGTPGRDGRQEALARSPASSQFPGEDVL</sequence>
<proteinExistence type="predicted"/>
<dbReference type="EMBL" id="CP114029">
    <property type="protein sequence ID" value="WAP68742.1"/>
    <property type="molecule type" value="Genomic_DNA"/>
</dbReference>
<name>A0ABY7BZ41_9HYPH</name>
<protein>
    <submittedName>
        <fullName evidence="3">DUF6105 family protein</fullName>
    </submittedName>
</protein>
<dbReference type="InterPro" id="IPR046087">
    <property type="entry name" value="DUF6105"/>
</dbReference>
<accession>A0ABY7BZ41</accession>
<organism evidence="3 4">
    <name type="scientific">Jiella pelagia</name>
    <dbReference type="NCBI Taxonomy" id="2986949"/>
    <lineage>
        <taxon>Bacteria</taxon>
        <taxon>Pseudomonadati</taxon>
        <taxon>Pseudomonadota</taxon>
        <taxon>Alphaproteobacteria</taxon>
        <taxon>Hyphomicrobiales</taxon>
        <taxon>Aurantimonadaceae</taxon>
        <taxon>Jiella</taxon>
    </lineage>
</organism>
<evidence type="ECO:0000313" key="3">
    <source>
        <dbReference type="EMBL" id="WAP68742.1"/>
    </source>
</evidence>
<evidence type="ECO:0000256" key="1">
    <source>
        <dbReference type="SAM" id="MobiDB-lite"/>
    </source>
</evidence>
<evidence type="ECO:0000313" key="4">
    <source>
        <dbReference type="Proteomes" id="UP001164020"/>
    </source>
</evidence>
<keyword evidence="2" id="KW-0812">Transmembrane</keyword>
<evidence type="ECO:0000256" key="2">
    <source>
        <dbReference type="SAM" id="Phobius"/>
    </source>
</evidence>
<keyword evidence="4" id="KW-1185">Reference proteome</keyword>
<feature type="transmembrane region" description="Helical" evidence="2">
    <location>
        <begin position="60"/>
        <end position="79"/>
    </location>
</feature>